<sequence length="424" mass="47182">MRHDVLYEYDLPIEVLDDIPPTEEVLEVLYARSSDNYHLPILFTRLRILGAYPETSVTYRLFVINYVDLAQVHVKFTRGLSTVLTLTRIDGEKNIFNGVRNSAEEMRRMLLTLREVMLEKVGGEWKFLHRQNILFDEYMLRENDPVLSSVPTIPSEDLFEDKEMPGIGCYESTEKLFDHFPPEAADEDVFEEPAESVSAAAEEMNSVAVNSRIQRMVETAEIAADAEERGLDPDSPVNDATVLDKGAGVTDDQWANEEGGDALILPDSHSKSKTPGAGRLAKLATEPLVPADEDDSEVYVSATKPLSKKEKLAAEAAAVISKELESLPVPKEPESKEPVKSLLPTPLPRAAAVLQEQPAAVKQPQATETKKSIPMSITLEPQDAIEEEMIDACLDSLKLLRDTGVITEAEYKERCLRLFKETGL</sequence>
<gene>
    <name evidence="1" type="ORF">McpAg1_01000</name>
</gene>
<dbReference type="RefSeq" id="WP_338093318.1">
    <property type="nucleotide sequence ID" value="NZ_JAWDKA010000001.1"/>
</dbReference>
<proteinExistence type="predicted"/>
<comment type="caution">
    <text evidence="1">The sequence shown here is derived from an EMBL/GenBank/DDBJ whole genome shotgun (WGS) entry which is preliminary data.</text>
</comment>
<accession>A0AAE4MCC4</accession>
<name>A0AAE4MCC4_9EURY</name>
<keyword evidence="2" id="KW-1185">Reference proteome</keyword>
<evidence type="ECO:0000313" key="2">
    <source>
        <dbReference type="Proteomes" id="UP001273136"/>
    </source>
</evidence>
<dbReference type="Proteomes" id="UP001273136">
    <property type="component" value="Unassembled WGS sequence"/>
</dbReference>
<reference evidence="1" key="1">
    <citation type="submission" date="2023-06" db="EMBL/GenBank/DDBJ databases">
        <title>Genome sequence of Methancorpusculaceae sp. Ag1.</title>
        <authorList>
            <person name="Protasov E."/>
            <person name="Platt K."/>
            <person name="Poehlein A."/>
            <person name="Daniel R."/>
            <person name="Brune A."/>
        </authorList>
    </citation>
    <scope>NUCLEOTIDE SEQUENCE</scope>
    <source>
        <strain evidence="1">Ag1</strain>
    </source>
</reference>
<evidence type="ECO:0000313" key="1">
    <source>
        <dbReference type="EMBL" id="MDV0440923.1"/>
    </source>
</evidence>
<dbReference type="AlphaFoldDB" id="A0AAE4MCC4"/>
<protein>
    <recommendedName>
        <fullName evidence="3">SHOCT domain-containing protein</fullName>
    </recommendedName>
</protein>
<organism evidence="1 2">
    <name type="scientific">Methanorbis furvi</name>
    <dbReference type="NCBI Taxonomy" id="3028299"/>
    <lineage>
        <taxon>Archaea</taxon>
        <taxon>Methanobacteriati</taxon>
        <taxon>Methanobacteriota</taxon>
        <taxon>Stenosarchaea group</taxon>
        <taxon>Methanomicrobia</taxon>
        <taxon>Methanomicrobiales</taxon>
        <taxon>Methanocorpusculaceae</taxon>
        <taxon>Methanorbis</taxon>
    </lineage>
</organism>
<dbReference type="EMBL" id="JAWDKA010000001">
    <property type="protein sequence ID" value="MDV0440923.1"/>
    <property type="molecule type" value="Genomic_DNA"/>
</dbReference>
<evidence type="ECO:0008006" key="3">
    <source>
        <dbReference type="Google" id="ProtNLM"/>
    </source>
</evidence>